<dbReference type="Pfam" id="PF01475">
    <property type="entry name" value="FUR"/>
    <property type="match status" value="1"/>
</dbReference>
<reference evidence="2 3" key="1">
    <citation type="submission" date="2018-05" db="EMBL/GenBank/DDBJ databases">
        <title>Leucothrix arctica sp. nov., isolated from Arctic seawater.</title>
        <authorList>
            <person name="Choi A."/>
            <person name="Baek K."/>
        </authorList>
    </citation>
    <scope>NUCLEOTIDE SEQUENCE [LARGE SCALE GENOMIC DNA]</scope>
    <source>
        <strain evidence="2 3">JCM 18388</strain>
    </source>
</reference>
<dbReference type="PANTHER" id="PTHR33202:SF7">
    <property type="entry name" value="FERRIC UPTAKE REGULATION PROTEIN"/>
    <property type="match status" value="1"/>
</dbReference>
<dbReference type="InterPro" id="IPR002481">
    <property type="entry name" value="FUR"/>
</dbReference>
<evidence type="ECO:0000313" key="3">
    <source>
        <dbReference type="Proteomes" id="UP000245539"/>
    </source>
</evidence>
<organism evidence="2 3">
    <name type="scientific">Leucothrix pacifica</name>
    <dbReference type="NCBI Taxonomy" id="1247513"/>
    <lineage>
        <taxon>Bacteria</taxon>
        <taxon>Pseudomonadati</taxon>
        <taxon>Pseudomonadota</taxon>
        <taxon>Gammaproteobacteria</taxon>
        <taxon>Thiotrichales</taxon>
        <taxon>Thiotrichaceae</taxon>
        <taxon>Leucothrix</taxon>
    </lineage>
</organism>
<comment type="cofactor">
    <cofactor evidence="1">
        <name>Zn(2+)</name>
        <dbReference type="ChEBI" id="CHEBI:29105"/>
    </cofactor>
    <text evidence="1">Binds 1 zinc ion per subunit.</text>
</comment>
<keyword evidence="1" id="KW-0862">Zinc</keyword>
<comment type="caution">
    <text evidence="2">The sequence shown here is derived from an EMBL/GenBank/DDBJ whole genome shotgun (WGS) entry which is preliminary data.</text>
</comment>
<dbReference type="InterPro" id="IPR036390">
    <property type="entry name" value="WH_DNA-bd_sf"/>
</dbReference>
<dbReference type="RefSeq" id="WP_109839469.1">
    <property type="nucleotide sequence ID" value="NZ_QGKM01000079.1"/>
</dbReference>
<feature type="binding site" evidence="1">
    <location>
        <position position="103"/>
    </location>
    <ligand>
        <name>Zn(2+)</name>
        <dbReference type="ChEBI" id="CHEBI:29105"/>
    </ligand>
</feature>
<feature type="binding site" evidence="1">
    <location>
        <position position="143"/>
    </location>
    <ligand>
        <name>Zn(2+)</name>
        <dbReference type="ChEBI" id="CHEBI:29105"/>
    </ligand>
</feature>
<dbReference type="GO" id="GO:0045892">
    <property type="term" value="P:negative regulation of DNA-templated transcription"/>
    <property type="evidence" value="ECO:0007669"/>
    <property type="project" value="TreeGrafter"/>
</dbReference>
<dbReference type="InterPro" id="IPR036388">
    <property type="entry name" value="WH-like_DNA-bd_sf"/>
</dbReference>
<sequence>MTMTPEEINRTVSQLLDQAPGRSTRARESVLNILLSAPTALNHHNIEEVAKQRDLSIDRVTLYRTLDWLVEQGVAHRIASVNRSWYFSAVAQPDMEPHAHFHCKKCQQIYCLEDVQAAPMHNLPKEYQLEEADLCLQGQCVTCNRDANG</sequence>
<dbReference type="EMBL" id="QGKM01000079">
    <property type="protein sequence ID" value="PWQ92653.1"/>
    <property type="molecule type" value="Genomic_DNA"/>
</dbReference>
<name>A0A317C5K7_9GAMM</name>
<dbReference type="GO" id="GO:0003700">
    <property type="term" value="F:DNA-binding transcription factor activity"/>
    <property type="evidence" value="ECO:0007669"/>
    <property type="project" value="InterPro"/>
</dbReference>
<dbReference type="PANTHER" id="PTHR33202">
    <property type="entry name" value="ZINC UPTAKE REGULATION PROTEIN"/>
    <property type="match status" value="1"/>
</dbReference>
<gene>
    <name evidence="2" type="ORF">DKW60_20180</name>
</gene>
<dbReference type="AlphaFoldDB" id="A0A317C5K7"/>
<keyword evidence="3" id="KW-1185">Reference proteome</keyword>
<proteinExistence type="predicted"/>
<feature type="binding site" evidence="1">
    <location>
        <position position="140"/>
    </location>
    <ligand>
        <name>Zn(2+)</name>
        <dbReference type="ChEBI" id="CHEBI:29105"/>
    </ligand>
</feature>
<dbReference type="Proteomes" id="UP000245539">
    <property type="component" value="Unassembled WGS sequence"/>
</dbReference>
<dbReference type="OrthoDB" id="9801127at2"/>
<dbReference type="GO" id="GO:0000976">
    <property type="term" value="F:transcription cis-regulatory region binding"/>
    <property type="evidence" value="ECO:0007669"/>
    <property type="project" value="TreeGrafter"/>
</dbReference>
<protein>
    <submittedName>
        <fullName evidence="2">Transcriptional repressor</fullName>
    </submittedName>
</protein>
<keyword evidence="1" id="KW-0479">Metal-binding</keyword>
<evidence type="ECO:0000313" key="2">
    <source>
        <dbReference type="EMBL" id="PWQ92653.1"/>
    </source>
</evidence>
<dbReference type="Gene3D" id="1.10.10.10">
    <property type="entry name" value="Winged helix-like DNA-binding domain superfamily/Winged helix DNA-binding domain"/>
    <property type="match status" value="1"/>
</dbReference>
<evidence type="ECO:0000256" key="1">
    <source>
        <dbReference type="PIRSR" id="PIRSR602481-1"/>
    </source>
</evidence>
<dbReference type="SUPFAM" id="SSF46785">
    <property type="entry name" value="Winged helix' DNA-binding domain"/>
    <property type="match status" value="1"/>
</dbReference>
<dbReference type="GO" id="GO:1900376">
    <property type="term" value="P:regulation of secondary metabolite biosynthetic process"/>
    <property type="evidence" value="ECO:0007669"/>
    <property type="project" value="TreeGrafter"/>
</dbReference>
<feature type="binding site" evidence="1">
    <location>
        <position position="106"/>
    </location>
    <ligand>
        <name>Zn(2+)</name>
        <dbReference type="ChEBI" id="CHEBI:29105"/>
    </ligand>
</feature>
<accession>A0A317C5K7</accession>
<dbReference type="GO" id="GO:0008270">
    <property type="term" value="F:zinc ion binding"/>
    <property type="evidence" value="ECO:0007669"/>
    <property type="project" value="TreeGrafter"/>
</dbReference>